<protein>
    <submittedName>
        <fullName evidence="7">Single hybrid motif-containing protein</fullName>
    </submittedName>
</protein>
<accession>A0A5C5G1D3</accession>
<organism evidence="7 8">
    <name type="scientific">Rhodotorula diobovata</name>
    <dbReference type="NCBI Taxonomy" id="5288"/>
    <lineage>
        <taxon>Eukaryota</taxon>
        <taxon>Fungi</taxon>
        <taxon>Dikarya</taxon>
        <taxon>Basidiomycota</taxon>
        <taxon>Pucciniomycotina</taxon>
        <taxon>Microbotryomycetes</taxon>
        <taxon>Sporidiobolales</taxon>
        <taxon>Sporidiobolaceae</taxon>
        <taxon>Rhodotorula</taxon>
    </lineage>
</organism>
<dbReference type="CDD" id="cd06849">
    <property type="entry name" value="lipoyl_domain"/>
    <property type="match status" value="1"/>
</dbReference>
<dbReference type="Gene3D" id="2.40.50.100">
    <property type="match status" value="1"/>
</dbReference>
<dbReference type="Gene3D" id="4.10.320.10">
    <property type="entry name" value="E3-binding domain"/>
    <property type="match status" value="1"/>
</dbReference>
<reference evidence="7 8" key="1">
    <citation type="submission" date="2019-03" db="EMBL/GenBank/DDBJ databases">
        <title>Rhodosporidium diobovatum UCD-FST 08-225 genome sequencing, assembly, and annotation.</title>
        <authorList>
            <person name="Fakankun I.U."/>
            <person name="Fristensky B."/>
            <person name="Levin D.B."/>
        </authorList>
    </citation>
    <scope>NUCLEOTIDE SEQUENCE [LARGE SCALE GENOMIC DNA]</scope>
    <source>
        <strain evidence="7 8">UCD-FST 08-225</strain>
    </source>
</reference>
<feature type="compositionally biased region" description="Pro residues" evidence="4">
    <location>
        <begin position="153"/>
        <end position="164"/>
    </location>
</feature>
<keyword evidence="2" id="KW-0450">Lipoyl</keyword>
<dbReference type="InterPro" id="IPR003016">
    <property type="entry name" value="2-oxoA_DH_lipoyl-BS"/>
</dbReference>
<dbReference type="InterPro" id="IPR045257">
    <property type="entry name" value="E2/Pdx1"/>
</dbReference>
<dbReference type="Pfam" id="PF00364">
    <property type="entry name" value="Biotin_lipoyl"/>
    <property type="match status" value="1"/>
</dbReference>
<feature type="region of interest" description="Disordered" evidence="4">
    <location>
        <begin position="295"/>
        <end position="330"/>
    </location>
</feature>
<feature type="compositionally biased region" description="Low complexity" evidence="4">
    <location>
        <begin position="295"/>
        <end position="311"/>
    </location>
</feature>
<name>A0A5C5G1D3_9BASI</name>
<dbReference type="STRING" id="5288.A0A5C5G1D3"/>
<gene>
    <name evidence="7" type="ORF">DMC30DRAFT_433304</name>
</gene>
<dbReference type="PRINTS" id="PR01217">
    <property type="entry name" value="PRICHEXTENSN"/>
</dbReference>
<dbReference type="GO" id="GO:0004742">
    <property type="term" value="F:dihydrolipoyllysine-residue acetyltransferase activity"/>
    <property type="evidence" value="ECO:0007669"/>
    <property type="project" value="TreeGrafter"/>
</dbReference>
<dbReference type="PROSITE" id="PS51826">
    <property type="entry name" value="PSBD"/>
    <property type="match status" value="1"/>
</dbReference>
<comment type="caution">
    <text evidence="7">The sequence shown here is derived from an EMBL/GenBank/DDBJ whole genome shotgun (WGS) entry which is preliminary data.</text>
</comment>
<keyword evidence="3" id="KW-0809">Transit peptide</keyword>
<dbReference type="InterPro" id="IPR000089">
    <property type="entry name" value="Biotin_lipoyl"/>
</dbReference>
<dbReference type="PANTHER" id="PTHR23151:SF82">
    <property type="entry name" value="PYRUVATE DEHYDROGENASE COMPLEX PROTEIN X COMPONENT, MITOCHONDRIAL"/>
    <property type="match status" value="1"/>
</dbReference>
<dbReference type="InterPro" id="IPR036625">
    <property type="entry name" value="E3-bd_dom_sf"/>
</dbReference>
<evidence type="ECO:0000256" key="4">
    <source>
        <dbReference type="SAM" id="MobiDB-lite"/>
    </source>
</evidence>
<evidence type="ECO:0000259" key="5">
    <source>
        <dbReference type="PROSITE" id="PS50968"/>
    </source>
</evidence>
<dbReference type="GO" id="GO:0045254">
    <property type="term" value="C:pyruvate dehydrogenase complex"/>
    <property type="evidence" value="ECO:0007669"/>
    <property type="project" value="InterPro"/>
</dbReference>
<dbReference type="OrthoDB" id="537444at2759"/>
<dbReference type="InterPro" id="IPR004167">
    <property type="entry name" value="PSBD"/>
</dbReference>
<feature type="compositionally biased region" description="Low complexity" evidence="4">
    <location>
        <begin position="124"/>
        <end position="152"/>
    </location>
</feature>
<sequence>MDGPGLQAQSRSDSNTLRERARPKTVHGSSARSAYSNFLMPAMSPTMTEGGISEWKVKEGDAFEAGAVLLTIETDKASIDVEAQDDGIMGKILENDGAAGVPVGKLIAILAEEGDDLANIEVPSQEAAATPSSPSPAESKSEAAPTSTTPSDAPTPSPATPSPTPSATHAHPQHSKPLLPSVLRLLALARISDASVIKATGHNGTLTKGDVLAYTGAISNPRGSLPAEKPDHGHPAHDYTPTPKDVKKPVEVLLDGPSIRRLVAAGLGSASAPPKPAFKEVPVFSFDSILDDYLPPSRRSTSPSSASATGSPVPPPPAARKSAFDDILGL</sequence>
<feature type="domain" description="Lipoyl-binding" evidence="5">
    <location>
        <begin position="35"/>
        <end position="111"/>
    </location>
</feature>
<keyword evidence="8" id="KW-1185">Reference proteome</keyword>
<evidence type="ECO:0000256" key="2">
    <source>
        <dbReference type="ARBA" id="ARBA00022823"/>
    </source>
</evidence>
<dbReference type="Proteomes" id="UP000311382">
    <property type="component" value="Unassembled WGS sequence"/>
</dbReference>
<dbReference type="EMBL" id="SOZI01000028">
    <property type="protein sequence ID" value="TNY22239.1"/>
    <property type="molecule type" value="Genomic_DNA"/>
</dbReference>
<dbReference type="PANTHER" id="PTHR23151">
    <property type="entry name" value="DIHYDROLIPOAMIDE ACETYL/SUCCINYL-TRANSFERASE-RELATED"/>
    <property type="match status" value="1"/>
</dbReference>
<feature type="region of interest" description="Disordered" evidence="4">
    <location>
        <begin position="1"/>
        <end position="32"/>
    </location>
</feature>
<dbReference type="PROSITE" id="PS50968">
    <property type="entry name" value="BIOTINYL_LIPOYL"/>
    <property type="match status" value="1"/>
</dbReference>
<proteinExistence type="inferred from homology"/>
<feature type="compositionally biased region" description="Basic and acidic residues" evidence="4">
    <location>
        <begin position="228"/>
        <end position="237"/>
    </location>
</feature>
<evidence type="ECO:0000313" key="7">
    <source>
        <dbReference type="EMBL" id="TNY22239.1"/>
    </source>
</evidence>
<dbReference type="SUPFAM" id="SSF51230">
    <property type="entry name" value="Single hybrid motif"/>
    <property type="match status" value="1"/>
</dbReference>
<dbReference type="FunFam" id="2.40.50.100:FF:000010">
    <property type="entry name" value="Acetyltransferase component of pyruvate dehydrogenase complex"/>
    <property type="match status" value="1"/>
</dbReference>
<feature type="region of interest" description="Disordered" evidence="4">
    <location>
        <begin position="221"/>
        <end position="245"/>
    </location>
</feature>
<evidence type="ECO:0000313" key="8">
    <source>
        <dbReference type="Proteomes" id="UP000311382"/>
    </source>
</evidence>
<comment type="similarity">
    <text evidence="1">Belongs to the 2-oxoacid dehydrogenase family.</text>
</comment>
<dbReference type="AlphaFoldDB" id="A0A5C5G1D3"/>
<evidence type="ECO:0000259" key="6">
    <source>
        <dbReference type="PROSITE" id="PS51826"/>
    </source>
</evidence>
<feature type="region of interest" description="Disordered" evidence="4">
    <location>
        <begin position="124"/>
        <end position="175"/>
    </location>
</feature>
<evidence type="ECO:0000256" key="3">
    <source>
        <dbReference type="ARBA" id="ARBA00022946"/>
    </source>
</evidence>
<dbReference type="GO" id="GO:0006086">
    <property type="term" value="P:pyruvate decarboxylation to acetyl-CoA"/>
    <property type="evidence" value="ECO:0007669"/>
    <property type="project" value="InterPro"/>
</dbReference>
<dbReference type="InterPro" id="IPR011053">
    <property type="entry name" value="Single_hybrid_motif"/>
</dbReference>
<feature type="domain" description="Peripheral subunit-binding (PSBD)" evidence="6">
    <location>
        <begin position="177"/>
        <end position="215"/>
    </location>
</feature>
<dbReference type="SUPFAM" id="SSF47005">
    <property type="entry name" value="Peripheral subunit-binding domain of 2-oxo acid dehydrogenase complex"/>
    <property type="match status" value="1"/>
</dbReference>
<dbReference type="PROSITE" id="PS00189">
    <property type="entry name" value="LIPOYL"/>
    <property type="match status" value="1"/>
</dbReference>
<evidence type="ECO:0000256" key="1">
    <source>
        <dbReference type="ARBA" id="ARBA00007317"/>
    </source>
</evidence>